<sequence length="272" mass="29723">MTKTIMLIHGAWLNAKSWEKWIAYYEAKGFKVVAPNWPHDDGDPAALREHSHPALRKVGFVAILEHLDKAVRALPEEPILMGHSAGGVMVQSLLNRGLGVAGVAIDPAPTTGVPLGPHAIRSAFPVLGSFGSWGRVMHMSRKFFATRFAQTIPSGQSDALYDRYIVPTPGKLYWDGILTKTGAVQWDNPNRAPLLLIGGGKDLIADASMTKANFERQKRAPSRTELKIFADRSHWTCMDPGWEEVADTALDFALQNARPARGVLTSIARPAA</sequence>
<reference evidence="2" key="1">
    <citation type="submission" date="2022-06" db="EMBL/GenBank/DDBJ databases">
        <title>Devosia sp. XJ19-45 genome assembly.</title>
        <authorList>
            <person name="Li B."/>
            <person name="Cai M."/>
            <person name="Nie G."/>
            <person name="Li W."/>
        </authorList>
    </citation>
    <scope>NUCLEOTIDE SEQUENCE</scope>
    <source>
        <strain evidence="2">XJ19-45</strain>
    </source>
</reference>
<accession>A0A9Q4FRG0</accession>
<name>A0A9Q4FRG0_9HYPH</name>
<keyword evidence="3" id="KW-1185">Reference proteome</keyword>
<organism evidence="2 3">
    <name type="scientific">Devosia ureilytica</name>
    <dbReference type="NCBI Taxonomy" id="2952754"/>
    <lineage>
        <taxon>Bacteria</taxon>
        <taxon>Pseudomonadati</taxon>
        <taxon>Pseudomonadota</taxon>
        <taxon>Alphaproteobacteria</taxon>
        <taxon>Hyphomicrobiales</taxon>
        <taxon>Devosiaceae</taxon>
        <taxon>Devosia</taxon>
    </lineage>
</organism>
<gene>
    <name evidence="2" type="ORF">NF348_01515</name>
</gene>
<protein>
    <submittedName>
        <fullName evidence="2">Alpha/beta hydrolase</fullName>
    </submittedName>
</protein>
<keyword evidence="2" id="KW-0378">Hydrolase</keyword>
<dbReference type="RefSeq" id="WP_254673019.1">
    <property type="nucleotide sequence ID" value="NZ_JAMWDU010000001.1"/>
</dbReference>
<evidence type="ECO:0000313" key="2">
    <source>
        <dbReference type="EMBL" id="MCP8885774.1"/>
    </source>
</evidence>
<proteinExistence type="predicted"/>
<dbReference type="EMBL" id="JAMWDU010000001">
    <property type="protein sequence ID" value="MCP8885774.1"/>
    <property type="molecule type" value="Genomic_DNA"/>
</dbReference>
<dbReference type="Proteomes" id="UP001060275">
    <property type="component" value="Unassembled WGS sequence"/>
</dbReference>
<dbReference type="InterPro" id="IPR050228">
    <property type="entry name" value="Carboxylesterase_BioH"/>
</dbReference>
<dbReference type="AlphaFoldDB" id="A0A9Q4FRG0"/>
<feature type="domain" description="AB hydrolase-1" evidence="1">
    <location>
        <begin position="6"/>
        <end position="247"/>
    </location>
</feature>
<dbReference type="InterPro" id="IPR000073">
    <property type="entry name" value="AB_hydrolase_1"/>
</dbReference>
<evidence type="ECO:0000259" key="1">
    <source>
        <dbReference type="Pfam" id="PF12697"/>
    </source>
</evidence>
<dbReference type="Gene3D" id="3.40.50.1820">
    <property type="entry name" value="alpha/beta hydrolase"/>
    <property type="match status" value="1"/>
</dbReference>
<dbReference type="InterPro" id="IPR029058">
    <property type="entry name" value="AB_hydrolase_fold"/>
</dbReference>
<dbReference type="GO" id="GO:0016787">
    <property type="term" value="F:hydrolase activity"/>
    <property type="evidence" value="ECO:0007669"/>
    <property type="project" value="UniProtKB-KW"/>
</dbReference>
<dbReference type="SUPFAM" id="SSF53474">
    <property type="entry name" value="alpha/beta-Hydrolases"/>
    <property type="match status" value="1"/>
</dbReference>
<comment type="caution">
    <text evidence="2">The sequence shown here is derived from an EMBL/GenBank/DDBJ whole genome shotgun (WGS) entry which is preliminary data.</text>
</comment>
<evidence type="ECO:0000313" key="3">
    <source>
        <dbReference type="Proteomes" id="UP001060275"/>
    </source>
</evidence>
<dbReference type="PANTHER" id="PTHR43194:SF2">
    <property type="entry name" value="PEROXISOMAL MEMBRANE PROTEIN LPX1"/>
    <property type="match status" value="1"/>
</dbReference>
<dbReference type="Pfam" id="PF12697">
    <property type="entry name" value="Abhydrolase_6"/>
    <property type="match status" value="1"/>
</dbReference>
<dbReference type="PANTHER" id="PTHR43194">
    <property type="entry name" value="HYDROLASE ALPHA/BETA FOLD FAMILY"/>
    <property type="match status" value="1"/>
</dbReference>